<dbReference type="AlphaFoldDB" id="A0A7Y9H2T6"/>
<keyword evidence="3" id="KW-0874">Quinone</keyword>
<comment type="subunit">
    <text evidence="3">NDH-1 is composed of 14 different subunits. Subunits NuoB, C, D, E, F, and G constitute the peripheral sector of the complex.</text>
</comment>
<evidence type="ECO:0000313" key="6">
    <source>
        <dbReference type="EMBL" id="NYE36937.1"/>
    </source>
</evidence>
<keyword evidence="3" id="KW-1278">Translocase</keyword>
<evidence type="ECO:0000256" key="3">
    <source>
        <dbReference type="HAMAP-Rule" id="MF_01357"/>
    </source>
</evidence>
<keyword evidence="3" id="KW-1003">Cell membrane</keyword>
<dbReference type="Pfam" id="PF00329">
    <property type="entry name" value="Complex1_30kDa"/>
    <property type="match status" value="1"/>
</dbReference>
<accession>A0A7Y9H2T6</accession>
<gene>
    <name evidence="3" type="primary">nuoC</name>
    <name evidence="6" type="ORF">F4692_002070</name>
</gene>
<sequence length="283" mass="31051">MTDKPDEKAAGQAKDESDDKTDSNESARPAEERNLEAARSATGTGSGVEQPAPDQSPENVPAPTGEVRSVGERHGMFGVKGSGDTSGYGGLVSAKVFPAPSQKPYGGWFDEVSDALEARLRATDLTAAIESVVVHRGEITFHVRREDLAFVAQMLRDDEALRFEFCSGVSGVHYPEDTGRELHAVYHLTSMTHNRLIRLEVTAPDSDPHVPSLVSIYPTLDWHERETYDMFGLIFDGHPALTRVLMPDDWPGHPQRKDYPLGGIPVEYKGGSIPPPDQRRSYN</sequence>
<keyword evidence="2 3" id="KW-0813">Transport</keyword>
<feature type="domain" description="NADH:ubiquinone oxidoreductase 30kDa subunit" evidence="5">
    <location>
        <begin position="142"/>
        <end position="263"/>
    </location>
</feature>
<dbReference type="RefSeq" id="WP_179619550.1">
    <property type="nucleotide sequence ID" value="NZ_JACCBW010000002.1"/>
</dbReference>
<dbReference type="Gene3D" id="3.30.460.80">
    <property type="entry name" value="NADH:ubiquinone oxidoreductase, 30kDa subunit"/>
    <property type="match status" value="1"/>
</dbReference>
<comment type="subcellular location">
    <subcellularLocation>
        <location evidence="3">Cell membrane</location>
        <topology evidence="3">Peripheral membrane protein</topology>
        <orientation evidence="3">Cytoplasmic side</orientation>
    </subcellularLocation>
</comment>
<comment type="catalytic activity">
    <reaction evidence="3">
        <text>a quinone + NADH + 5 H(+)(in) = a quinol + NAD(+) + 4 H(+)(out)</text>
        <dbReference type="Rhea" id="RHEA:57888"/>
        <dbReference type="ChEBI" id="CHEBI:15378"/>
        <dbReference type="ChEBI" id="CHEBI:24646"/>
        <dbReference type="ChEBI" id="CHEBI:57540"/>
        <dbReference type="ChEBI" id="CHEBI:57945"/>
        <dbReference type="ChEBI" id="CHEBI:132124"/>
    </reaction>
</comment>
<comment type="similarity">
    <text evidence="1 3">Belongs to the complex I 30 kDa subunit family.</text>
</comment>
<dbReference type="PANTHER" id="PTHR10884">
    <property type="entry name" value="NADH DEHYDROGENASE UBIQUINONE IRON-SULFUR PROTEIN 3"/>
    <property type="match status" value="1"/>
</dbReference>
<dbReference type="GO" id="GO:0050136">
    <property type="term" value="F:NADH dehydrogenase (quinone) (non-electrogenic) activity"/>
    <property type="evidence" value="ECO:0007669"/>
    <property type="project" value="UniProtKB-UniRule"/>
</dbReference>
<dbReference type="InterPro" id="IPR001268">
    <property type="entry name" value="NADH_UbQ_OxRdtase_30kDa_su"/>
</dbReference>
<name>A0A7Y9H2T6_9ACTN</name>
<dbReference type="Proteomes" id="UP000549911">
    <property type="component" value="Unassembled WGS sequence"/>
</dbReference>
<dbReference type="GO" id="GO:0048038">
    <property type="term" value="F:quinone binding"/>
    <property type="evidence" value="ECO:0007669"/>
    <property type="project" value="UniProtKB-KW"/>
</dbReference>
<dbReference type="InterPro" id="IPR037232">
    <property type="entry name" value="NADH_quin_OxRdtase_su_C/D-like"/>
</dbReference>
<dbReference type="EMBL" id="JACCBW010000002">
    <property type="protein sequence ID" value="NYE36937.1"/>
    <property type="molecule type" value="Genomic_DNA"/>
</dbReference>
<keyword evidence="3" id="KW-0472">Membrane</keyword>
<evidence type="ECO:0000256" key="4">
    <source>
        <dbReference type="SAM" id="MobiDB-lite"/>
    </source>
</evidence>
<comment type="caution">
    <text evidence="6">The sequence shown here is derived from an EMBL/GenBank/DDBJ whole genome shotgun (WGS) entry which is preliminary data.</text>
</comment>
<dbReference type="EC" id="7.1.1.-" evidence="3"/>
<evidence type="ECO:0000259" key="5">
    <source>
        <dbReference type="Pfam" id="PF00329"/>
    </source>
</evidence>
<dbReference type="InterPro" id="IPR010218">
    <property type="entry name" value="NADH_DH_suC"/>
</dbReference>
<dbReference type="NCBIfam" id="NF005856">
    <property type="entry name" value="PRK07785.1"/>
    <property type="match status" value="1"/>
</dbReference>
<reference evidence="6 7" key="1">
    <citation type="submission" date="2020-07" db="EMBL/GenBank/DDBJ databases">
        <authorList>
            <person name="Partida-Martinez L."/>
            <person name="Huntemann M."/>
            <person name="Clum A."/>
            <person name="Wang J."/>
            <person name="Palaniappan K."/>
            <person name="Ritter S."/>
            <person name="Chen I.-M."/>
            <person name="Stamatis D."/>
            <person name="Reddy T."/>
            <person name="O'Malley R."/>
            <person name="Daum C."/>
            <person name="Shapiro N."/>
            <person name="Ivanova N."/>
            <person name="Kyrpides N."/>
            <person name="Woyke T."/>
        </authorList>
    </citation>
    <scope>NUCLEOTIDE SEQUENCE [LARGE SCALE GENOMIC DNA]</scope>
    <source>
        <strain evidence="6 7">AT2.17</strain>
    </source>
</reference>
<dbReference type="PANTHER" id="PTHR10884:SF14">
    <property type="entry name" value="NADH DEHYDROGENASE [UBIQUINONE] IRON-SULFUR PROTEIN 3, MITOCHONDRIAL"/>
    <property type="match status" value="1"/>
</dbReference>
<dbReference type="GO" id="GO:0008137">
    <property type="term" value="F:NADH dehydrogenase (ubiquinone) activity"/>
    <property type="evidence" value="ECO:0007669"/>
    <property type="project" value="InterPro"/>
</dbReference>
<dbReference type="HAMAP" id="MF_01357">
    <property type="entry name" value="NDH1_NuoC"/>
    <property type="match status" value="1"/>
</dbReference>
<keyword evidence="7" id="KW-1185">Reference proteome</keyword>
<dbReference type="GO" id="GO:0005886">
    <property type="term" value="C:plasma membrane"/>
    <property type="evidence" value="ECO:0007669"/>
    <property type="project" value="UniProtKB-SubCell"/>
</dbReference>
<feature type="compositionally biased region" description="Basic and acidic residues" evidence="4">
    <location>
        <begin position="1"/>
        <end position="36"/>
    </location>
</feature>
<dbReference type="SUPFAM" id="SSF143243">
    <property type="entry name" value="Nqo5-like"/>
    <property type="match status" value="1"/>
</dbReference>
<organism evidence="6 7">
    <name type="scientific">Nocardioides cavernae</name>
    <dbReference type="NCBI Taxonomy" id="1921566"/>
    <lineage>
        <taxon>Bacteria</taxon>
        <taxon>Bacillati</taxon>
        <taxon>Actinomycetota</taxon>
        <taxon>Actinomycetes</taxon>
        <taxon>Propionibacteriales</taxon>
        <taxon>Nocardioidaceae</taxon>
        <taxon>Nocardioides</taxon>
    </lineage>
</organism>
<reference evidence="6 7" key="2">
    <citation type="submission" date="2020-08" db="EMBL/GenBank/DDBJ databases">
        <title>The Agave Microbiome: Exploring the role of microbial communities in plant adaptations to desert environments.</title>
        <authorList>
            <person name="Partida-Martinez L.P."/>
        </authorList>
    </citation>
    <scope>NUCLEOTIDE SEQUENCE [LARGE SCALE GENOMIC DNA]</scope>
    <source>
        <strain evidence="6 7">AT2.17</strain>
    </source>
</reference>
<proteinExistence type="inferred from homology"/>
<feature type="region of interest" description="Disordered" evidence="4">
    <location>
        <begin position="261"/>
        <end position="283"/>
    </location>
</feature>
<evidence type="ECO:0000313" key="7">
    <source>
        <dbReference type="Proteomes" id="UP000549911"/>
    </source>
</evidence>
<keyword evidence="3" id="KW-0520">NAD</keyword>
<dbReference type="NCBIfam" id="TIGR01961">
    <property type="entry name" value="NuoC_fam"/>
    <property type="match status" value="1"/>
</dbReference>
<feature type="region of interest" description="Disordered" evidence="4">
    <location>
        <begin position="1"/>
        <end position="84"/>
    </location>
</feature>
<comment type="function">
    <text evidence="3">NDH-1 shuttles electrons from NADH, via FMN and iron-sulfur (Fe-S) centers, to quinones in the respiratory chain. The immediate electron acceptor for the enzyme in this species is believed to be a menaquinone. Couples the redox reaction to proton translocation (for every two electrons transferred, four hydrogen ions are translocated across the cytoplasmic membrane), and thus conserves the redox energy in a proton gradient.</text>
</comment>
<evidence type="ECO:0000256" key="1">
    <source>
        <dbReference type="ARBA" id="ARBA00007569"/>
    </source>
</evidence>
<protein>
    <recommendedName>
        <fullName evidence="3">NADH-quinone oxidoreductase subunit C</fullName>
        <ecNumber evidence="3">7.1.1.-</ecNumber>
    </recommendedName>
    <alternativeName>
        <fullName evidence="3">NADH dehydrogenase I subunit C</fullName>
    </alternativeName>
    <alternativeName>
        <fullName evidence="3">NDH-1 subunit C</fullName>
    </alternativeName>
</protein>
<evidence type="ECO:0000256" key="2">
    <source>
        <dbReference type="ARBA" id="ARBA00022448"/>
    </source>
</evidence>